<dbReference type="EMBL" id="JBGCUO010000001">
    <property type="protein sequence ID" value="MEY1662581.1"/>
    <property type="molecule type" value="Genomic_DNA"/>
</dbReference>
<feature type="transmembrane region" description="Helical" evidence="8">
    <location>
        <begin position="210"/>
        <end position="231"/>
    </location>
</feature>
<evidence type="ECO:0000313" key="10">
    <source>
        <dbReference type="Proteomes" id="UP001562065"/>
    </source>
</evidence>
<evidence type="ECO:0000256" key="3">
    <source>
        <dbReference type="ARBA" id="ARBA00022448"/>
    </source>
</evidence>
<comment type="subcellular location">
    <subcellularLocation>
        <location evidence="8">Cell inner membrane</location>
        <topology evidence="8">Multi-pass membrane protein</topology>
    </subcellularLocation>
    <subcellularLocation>
        <location evidence="1">Cell membrane</location>
        <topology evidence="1">Multi-pass membrane protein</topology>
    </subcellularLocation>
</comment>
<comment type="caution">
    <text evidence="9">The sequence shown here is derived from an EMBL/GenBank/DDBJ whole genome shotgun (WGS) entry which is preliminary data.</text>
</comment>
<evidence type="ECO:0000256" key="6">
    <source>
        <dbReference type="ARBA" id="ARBA00022989"/>
    </source>
</evidence>
<proteinExistence type="inferred from homology"/>
<gene>
    <name evidence="9" type="ORF">AB5I84_10520</name>
</gene>
<feature type="transmembrane region" description="Helical" evidence="8">
    <location>
        <begin position="300"/>
        <end position="326"/>
    </location>
</feature>
<evidence type="ECO:0000256" key="7">
    <source>
        <dbReference type="ARBA" id="ARBA00023136"/>
    </source>
</evidence>
<name>A0ABV4ALD7_9GAMM</name>
<keyword evidence="8" id="KW-0997">Cell inner membrane</keyword>
<dbReference type="NCBIfam" id="TIGR00835">
    <property type="entry name" value="agcS"/>
    <property type="match status" value="1"/>
</dbReference>
<feature type="transmembrane region" description="Helical" evidence="8">
    <location>
        <begin position="16"/>
        <end position="33"/>
    </location>
</feature>
<evidence type="ECO:0000256" key="1">
    <source>
        <dbReference type="ARBA" id="ARBA00004651"/>
    </source>
</evidence>
<keyword evidence="3 8" id="KW-0813">Transport</keyword>
<dbReference type="Gene3D" id="1.20.1740.10">
    <property type="entry name" value="Amino acid/polyamine transporter I"/>
    <property type="match status" value="1"/>
</dbReference>
<feature type="transmembrane region" description="Helical" evidence="8">
    <location>
        <begin position="174"/>
        <end position="198"/>
    </location>
</feature>
<dbReference type="Pfam" id="PF01235">
    <property type="entry name" value="Na_Ala_symp"/>
    <property type="match status" value="1"/>
</dbReference>
<keyword evidence="4" id="KW-1003">Cell membrane</keyword>
<dbReference type="Proteomes" id="UP001562065">
    <property type="component" value="Unassembled WGS sequence"/>
</dbReference>
<feature type="transmembrane region" description="Helical" evidence="8">
    <location>
        <begin position="143"/>
        <end position="162"/>
    </location>
</feature>
<evidence type="ECO:0000313" key="9">
    <source>
        <dbReference type="EMBL" id="MEY1662581.1"/>
    </source>
</evidence>
<feature type="transmembrane region" description="Helical" evidence="8">
    <location>
        <begin position="346"/>
        <end position="370"/>
    </location>
</feature>
<dbReference type="InterPro" id="IPR001463">
    <property type="entry name" value="Na/Ala_symport"/>
</dbReference>
<reference evidence="9 10" key="1">
    <citation type="submission" date="2024-07" db="EMBL/GenBank/DDBJ databases">
        <authorList>
            <person name="Ren Q."/>
        </authorList>
    </citation>
    <scope>NUCLEOTIDE SEQUENCE [LARGE SCALE GENOMIC DNA]</scope>
    <source>
        <strain evidence="9 10">REN37</strain>
    </source>
</reference>
<evidence type="ECO:0000256" key="5">
    <source>
        <dbReference type="ARBA" id="ARBA00022692"/>
    </source>
</evidence>
<dbReference type="RefSeq" id="WP_369455815.1">
    <property type="nucleotide sequence ID" value="NZ_JBGCUO010000001.1"/>
</dbReference>
<evidence type="ECO:0000256" key="2">
    <source>
        <dbReference type="ARBA" id="ARBA00009261"/>
    </source>
</evidence>
<keyword evidence="5 8" id="KW-0812">Transmembrane</keyword>
<keyword evidence="8" id="KW-0769">Symport</keyword>
<keyword evidence="10" id="KW-1185">Reference proteome</keyword>
<sequence length="442" mass="45588">MDALATQLELFSKHQLGPPLIFLIGGTGLYLMLRLRGLPLRRLGFALMQLVRGSDGHGTIGARAALAAALAATVGTGNIAGVATAIYSGGPGALVWMWLIGLVGMATKFAEAVLAVQFRQRDSRGEYVGGPMYYIRNGLGPRFAPLALIFAVLGTAAGFGIGNTVQANSVADSLHSAFGIPPLATGLTLMVLVGLVLLGGIRRLARVASWLVPVMALGYLLAGLVVLALHAEQLPAALALIFQSAFTGTAAAGGFAGATVWAAISFGVARGIFSNEAGMGSSPIAHASATTDHPVRQGTIAMLGVFIDTLVICTITGLTIVVTGAWQSGVTGAPLSALAFSSAFGAAGATFVSVALSVFAFTTLLGWSLYSERCAQYLFGVRAVVPFRVVWVLVIPAGAVMSLQLVWNAADVLNGLMAIPNLIALLLLSPIVIKLAREFFAK</sequence>
<comment type="similarity">
    <text evidence="2 8">Belongs to the alanine or glycine:cation symporter (AGCS) (TC 2.A.25) family.</text>
</comment>
<evidence type="ECO:0000256" key="4">
    <source>
        <dbReference type="ARBA" id="ARBA00022475"/>
    </source>
</evidence>
<feature type="transmembrane region" description="Helical" evidence="8">
    <location>
        <begin position="64"/>
        <end position="87"/>
    </location>
</feature>
<dbReference type="PRINTS" id="PR00175">
    <property type="entry name" value="NAALASMPORT"/>
</dbReference>
<keyword evidence="6 8" id="KW-1133">Transmembrane helix</keyword>
<dbReference type="PANTHER" id="PTHR30330:SF3">
    <property type="entry name" value="TRANSCRIPTIONAL REGULATOR, LRP FAMILY"/>
    <property type="match status" value="1"/>
</dbReference>
<feature type="transmembrane region" description="Helical" evidence="8">
    <location>
        <begin position="93"/>
        <end position="116"/>
    </location>
</feature>
<protein>
    <submittedName>
        <fullName evidence="9">Alanine/glycine:cation symporter family protein</fullName>
    </submittedName>
</protein>
<dbReference type="PANTHER" id="PTHR30330">
    <property type="entry name" value="AGSS FAMILY TRANSPORTER, SODIUM-ALANINE"/>
    <property type="match status" value="1"/>
</dbReference>
<feature type="transmembrane region" description="Helical" evidence="8">
    <location>
        <begin position="237"/>
        <end position="264"/>
    </location>
</feature>
<accession>A0ABV4ALD7</accession>
<feature type="transmembrane region" description="Helical" evidence="8">
    <location>
        <begin position="416"/>
        <end position="436"/>
    </location>
</feature>
<evidence type="ECO:0000256" key="8">
    <source>
        <dbReference type="RuleBase" id="RU363064"/>
    </source>
</evidence>
<keyword evidence="7 8" id="KW-0472">Membrane</keyword>
<feature type="transmembrane region" description="Helical" evidence="8">
    <location>
        <begin position="390"/>
        <end position="410"/>
    </location>
</feature>
<organism evidence="9 10">
    <name type="scientific">Isoalcanivorax beigongshangi</name>
    <dbReference type="NCBI Taxonomy" id="3238810"/>
    <lineage>
        <taxon>Bacteria</taxon>
        <taxon>Pseudomonadati</taxon>
        <taxon>Pseudomonadota</taxon>
        <taxon>Gammaproteobacteria</taxon>
        <taxon>Oceanospirillales</taxon>
        <taxon>Alcanivoracaceae</taxon>
        <taxon>Isoalcanivorax</taxon>
    </lineage>
</organism>